<dbReference type="InterPro" id="IPR006379">
    <property type="entry name" value="HAD-SF_hydro_IIB"/>
</dbReference>
<dbReference type="Proteomes" id="UP001163152">
    <property type="component" value="Chromosome"/>
</dbReference>
<protein>
    <submittedName>
        <fullName evidence="2">HAD-IIB family hydrolase</fullName>
    </submittedName>
</protein>
<dbReference type="SMART" id="SM00382">
    <property type="entry name" value="AAA"/>
    <property type="match status" value="1"/>
</dbReference>
<dbReference type="InterPro" id="IPR027417">
    <property type="entry name" value="P-loop_NTPase"/>
</dbReference>
<feature type="domain" description="AAA+ ATPase" evidence="1">
    <location>
        <begin position="250"/>
        <end position="449"/>
    </location>
</feature>
<dbReference type="Pfam" id="PF08282">
    <property type="entry name" value="Hydrolase_3"/>
    <property type="match status" value="2"/>
</dbReference>
<dbReference type="GO" id="GO:0000287">
    <property type="term" value="F:magnesium ion binding"/>
    <property type="evidence" value="ECO:0007669"/>
    <property type="project" value="TreeGrafter"/>
</dbReference>
<evidence type="ECO:0000313" key="3">
    <source>
        <dbReference type="Proteomes" id="UP001163152"/>
    </source>
</evidence>
<sequence>MRYFALATDYDGTLATHGQVDPETLDALKRLRESGRKLLLVTGRHLDDLEQVFPHIDWFDCVVAENGALLYFPATRETQLLGDRPSDAFIQALQAHNVEPLEVGRVIVSTWEPHETVVLETIRDLGLELQVIFNKGAVMVLPSGINKATGLKAALDRMELSVHNVVAVGDAENDHAFLDICECSVAVANALPGLKERADWVTQASRGAGVVELIDQLISSDLEAIAPSITRHQILLGTKADNSEVSLRSYGSSLLIAGTSGGGKSTLATGILERLAEQDYQFCIIDPEGDYDDFAGSTVLGSAQQPPNISEVLDLLSNPAQNVVVNLLGVKLEERPSFFAGFLPALLEMRARTGRPHWLVVDEAHHMLPASWNPASLTLPQALQNLLMITVHPDHVAVPALELVNTIIAVGQTPNKTIAAFCEPLGSCPPDPLPDRLEAGEVLAWFRQTDEPPFRFHIAPPRTERQRHTRKYAEGELGKDKSFYFRGPDAKLNLRVQNLVMFVQLAEGVDDETWLHHLRQQDYSRWFRDDVKDETLAEEAAEVETTNDLSASESRDRIKAAINRRYTLPA</sequence>
<dbReference type="Pfam" id="PF01935">
    <property type="entry name" value="DUF87"/>
    <property type="match status" value="1"/>
</dbReference>
<name>A0A9E9C618_9CYAN</name>
<reference evidence="2" key="1">
    <citation type="submission" date="2022-12" db="EMBL/GenBank/DDBJ databases">
        <title>Polyphasic identification of a Novel Hot-Spring Cyanobacterium Ocullathermofonsia sinensis gen nov. sp. nov. and Genomic Insights on its Adaptations to the Thermal Habitat.</title>
        <authorList>
            <person name="Daroch M."/>
            <person name="Tang J."/>
            <person name="Jiang Y."/>
        </authorList>
    </citation>
    <scope>NUCLEOTIDE SEQUENCE</scope>
    <source>
        <strain evidence="2">PKUAC-SCTA174</strain>
    </source>
</reference>
<dbReference type="NCBIfam" id="TIGR01484">
    <property type="entry name" value="HAD-SF-IIB"/>
    <property type="match status" value="1"/>
</dbReference>
<dbReference type="GO" id="GO:0016791">
    <property type="term" value="F:phosphatase activity"/>
    <property type="evidence" value="ECO:0007669"/>
    <property type="project" value="TreeGrafter"/>
</dbReference>
<dbReference type="GO" id="GO:0005829">
    <property type="term" value="C:cytosol"/>
    <property type="evidence" value="ECO:0007669"/>
    <property type="project" value="TreeGrafter"/>
</dbReference>
<dbReference type="InterPro" id="IPR023214">
    <property type="entry name" value="HAD_sf"/>
</dbReference>
<dbReference type="Gene3D" id="3.40.50.1000">
    <property type="entry name" value="HAD superfamily/HAD-like"/>
    <property type="match status" value="1"/>
</dbReference>
<dbReference type="RefSeq" id="WP_268608204.1">
    <property type="nucleotide sequence ID" value="NZ_CP113797.1"/>
</dbReference>
<dbReference type="PANTHER" id="PTHR10000:SF8">
    <property type="entry name" value="HAD SUPERFAMILY HYDROLASE-LIKE, TYPE 3"/>
    <property type="match status" value="1"/>
</dbReference>
<dbReference type="InterPro" id="IPR003593">
    <property type="entry name" value="AAA+_ATPase"/>
</dbReference>
<dbReference type="SUPFAM" id="SSF52540">
    <property type="entry name" value="P-loop containing nucleoside triphosphate hydrolases"/>
    <property type="match status" value="1"/>
</dbReference>
<dbReference type="PANTHER" id="PTHR10000">
    <property type="entry name" value="PHOSPHOSERINE PHOSPHATASE"/>
    <property type="match status" value="1"/>
</dbReference>
<dbReference type="Gene3D" id="3.90.1070.10">
    <property type="match status" value="1"/>
</dbReference>
<dbReference type="InterPro" id="IPR036412">
    <property type="entry name" value="HAD-like_sf"/>
</dbReference>
<keyword evidence="2" id="KW-0378">Hydrolase</keyword>
<dbReference type="KEGG" id="tsin:OXH18_16525"/>
<evidence type="ECO:0000259" key="1">
    <source>
        <dbReference type="SMART" id="SM00382"/>
    </source>
</evidence>
<dbReference type="SUPFAM" id="SSF56784">
    <property type="entry name" value="HAD-like"/>
    <property type="match status" value="1"/>
</dbReference>
<proteinExistence type="predicted"/>
<gene>
    <name evidence="2" type="ORF">OXH18_16525</name>
</gene>
<dbReference type="InterPro" id="IPR002789">
    <property type="entry name" value="HerA_central"/>
</dbReference>
<dbReference type="EMBL" id="CP113797">
    <property type="protein sequence ID" value="WAL58774.1"/>
    <property type="molecule type" value="Genomic_DNA"/>
</dbReference>
<keyword evidence="3" id="KW-1185">Reference proteome</keyword>
<accession>A0A9E9C618</accession>
<dbReference type="Gene3D" id="3.40.50.300">
    <property type="entry name" value="P-loop containing nucleotide triphosphate hydrolases"/>
    <property type="match status" value="1"/>
</dbReference>
<organism evidence="2 3">
    <name type="scientific">Thermocoleostomius sinensis A174</name>
    <dbReference type="NCBI Taxonomy" id="2016057"/>
    <lineage>
        <taxon>Bacteria</taxon>
        <taxon>Bacillati</taxon>
        <taxon>Cyanobacteriota</taxon>
        <taxon>Cyanophyceae</taxon>
        <taxon>Oculatellales</taxon>
        <taxon>Oculatellaceae</taxon>
        <taxon>Thermocoleostomius</taxon>
    </lineage>
</organism>
<dbReference type="AlphaFoldDB" id="A0A9E9C618"/>
<evidence type="ECO:0000313" key="2">
    <source>
        <dbReference type="EMBL" id="WAL58774.1"/>
    </source>
</evidence>